<evidence type="ECO:0000313" key="4">
    <source>
        <dbReference type="Proteomes" id="UP001500827"/>
    </source>
</evidence>
<sequence length="254" mass="26621">MTYTAIVLAGSRPGRDAFAEQFGTDLKALIPVGGEPMVVRPVKALLASKSVGDVIILSQAPERLASALPSDPRLKMRVSGATISSTMLELCNDPTINWPVLVTTADHALLGSATVDEFCAGAASADLAVGIVGKAALMARLPASKRTWLNFRDGGFTGANLFVLGSPKVAPAIELWRSVEQDRKKGWKLIALLGPAALLGTLLRLLTIDDVLARLGRKLALTICAVRLSNPIAGVDVDKAEDHALAEAILAGRA</sequence>
<dbReference type="Proteomes" id="UP001500827">
    <property type="component" value="Unassembled WGS sequence"/>
</dbReference>
<keyword evidence="1" id="KW-0460">Magnesium</keyword>
<proteinExistence type="predicted"/>
<dbReference type="InterPro" id="IPR029044">
    <property type="entry name" value="Nucleotide-diphossugar_trans"/>
</dbReference>
<feature type="domain" description="MobA-like NTP transferase" evidence="2">
    <location>
        <begin position="5"/>
        <end position="129"/>
    </location>
</feature>
<protein>
    <submittedName>
        <fullName evidence="3">Nucleotidyltransferase family protein</fullName>
    </submittedName>
</protein>
<dbReference type="InterPro" id="IPR025877">
    <property type="entry name" value="MobA-like_NTP_Trfase"/>
</dbReference>
<keyword evidence="4" id="KW-1185">Reference proteome</keyword>
<evidence type="ECO:0000256" key="1">
    <source>
        <dbReference type="ARBA" id="ARBA00022842"/>
    </source>
</evidence>
<evidence type="ECO:0000259" key="2">
    <source>
        <dbReference type="Pfam" id="PF12804"/>
    </source>
</evidence>
<accession>A0ABP7LMR2</accession>
<dbReference type="SUPFAM" id="SSF53448">
    <property type="entry name" value="Nucleotide-diphospho-sugar transferases"/>
    <property type="match status" value="1"/>
</dbReference>
<evidence type="ECO:0000313" key="3">
    <source>
        <dbReference type="EMBL" id="GAA3904117.1"/>
    </source>
</evidence>
<dbReference type="Pfam" id="PF12804">
    <property type="entry name" value="NTP_transf_3"/>
    <property type="match status" value="1"/>
</dbReference>
<name>A0ABP7LMR2_9SPHN</name>
<comment type="caution">
    <text evidence="3">The sequence shown here is derived from an EMBL/GenBank/DDBJ whole genome shotgun (WGS) entry which is preliminary data.</text>
</comment>
<dbReference type="EMBL" id="BAABBM010000001">
    <property type="protein sequence ID" value="GAA3904117.1"/>
    <property type="molecule type" value="Genomic_DNA"/>
</dbReference>
<dbReference type="RefSeq" id="WP_344699879.1">
    <property type="nucleotide sequence ID" value="NZ_BAABBM010000001.1"/>
</dbReference>
<dbReference type="Gene3D" id="3.90.550.10">
    <property type="entry name" value="Spore Coat Polysaccharide Biosynthesis Protein SpsA, Chain A"/>
    <property type="match status" value="1"/>
</dbReference>
<reference evidence="4" key="1">
    <citation type="journal article" date="2019" name="Int. J. Syst. Evol. Microbiol.">
        <title>The Global Catalogue of Microorganisms (GCM) 10K type strain sequencing project: providing services to taxonomists for standard genome sequencing and annotation.</title>
        <authorList>
            <consortium name="The Broad Institute Genomics Platform"/>
            <consortium name="The Broad Institute Genome Sequencing Center for Infectious Disease"/>
            <person name="Wu L."/>
            <person name="Ma J."/>
        </authorList>
    </citation>
    <scope>NUCLEOTIDE SEQUENCE [LARGE SCALE GENOMIC DNA]</scope>
    <source>
        <strain evidence="4">JCM 17543</strain>
    </source>
</reference>
<organism evidence="3 4">
    <name type="scientific">Sphingomonas limnosediminicola</name>
    <dbReference type="NCBI Taxonomy" id="940133"/>
    <lineage>
        <taxon>Bacteria</taxon>
        <taxon>Pseudomonadati</taxon>
        <taxon>Pseudomonadota</taxon>
        <taxon>Alphaproteobacteria</taxon>
        <taxon>Sphingomonadales</taxon>
        <taxon>Sphingomonadaceae</taxon>
        <taxon>Sphingomonas</taxon>
    </lineage>
</organism>
<gene>
    <name evidence="3" type="ORF">GCM10022276_23440</name>
</gene>